<dbReference type="Gramene" id="TuG1812G0100003055.01.T01">
    <property type="protein sequence ID" value="TuG1812G0100003055.01.T01.cds441072"/>
    <property type="gene ID" value="TuG1812G0100003055.01"/>
</dbReference>
<reference evidence="2" key="2">
    <citation type="submission" date="2018-03" db="EMBL/GenBank/DDBJ databases">
        <title>The Triticum urartu genome reveals the dynamic nature of wheat genome evolution.</title>
        <authorList>
            <person name="Ling H."/>
            <person name="Ma B."/>
            <person name="Shi X."/>
            <person name="Liu H."/>
            <person name="Dong L."/>
            <person name="Sun H."/>
            <person name="Cao Y."/>
            <person name="Gao Q."/>
            <person name="Zheng S."/>
            <person name="Li Y."/>
            <person name="Yu Y."/>
            <person name="Du H."/>
            <person name="Qi M."/>
            <person name="Li Y."/>
            <person name="Yu H."/>
            <person name="Cui Y."/>
            <person name="Wang N."/>
            <person name="Chen C."/>
            <person name="Wu H."/>
            <person name="Zhao Y."/>
            <person name="Zhang J."/>
            <person name="Li Y."/>
            <person name="Zhou W."/>
            <person name="Zhang B."/>
            <person name="Hu W."/>
            <person name="Eijk M."/>
            <person name="Tang J."/>
            <person name="Witsenboer H."/>
            <person name="Zhao S."/>
            <person name="Li Z."/>
            <person name="Zhang A."/>
            <person name="Wang D."/>
            <person name="Liang C."/>
        </authorList>
    </citation>
    <scope>NUCLEOTIDE SEQUENCE [LARGE SCALE GENOMIC DNA]</scope>
    <source>
        <strain evidence="2">cv. G1812</strain>
    </source>
</reference>
<evidence type="ECO:0000313" key="3">
    <source>
        <dbReference type="Proteomes" id="UP000015106"/>
    </source>
</evidence>
<evidence type="ECO:0000313" key="2">
    <source>
        <dbReference type="EnsemblPlants" id="TuG1812G0100003055.01.T01.cds441072"/>
    </source>
</evidence>
<name>A0A8R7P404_TRIUA</name>
<dbReference type="AlphaFoldDB" id="A0A8R7P404"/>
<protein>
    <submittedName>
        <fullName evidence="2">Uncharacterized protein</fullName>
    </submittedName>
</protein>
<proteinExistence type="predicted"/>
<keyword evidence="3" id="KW-1185">Reference proteome</keyword>
<dbReference type="Proteomes" id="UP000015106">
    <property type="component" value="Chromosome 1"/>
</dbReference>
<dbReference type="EnsemblPlants" id="TuG1812G0100003055.01.T01">
    <property type="protein sequence ID" value="TuG1812G0100003055.01.T01.cds441072"/>
    <property type="gene ID" value="TuG1812G0100003055.01"/>
</dbReference>
<accession>A0A8R7P404</accession>
<sequence>LVEDVGVVLEDEQVPGVRGLDHPAVRVPARHPERAGAPHDRPLHHRAQHRAAEHRQRAAVVRPVREHEVEQRGDRHLRERGARGEPLRAADEAGRRVGALAEHVVDHAHVAEPEGRAAGARRRGRHRRRRAVRPGGVYLVEVEVEVRHAAIAGGGGDTVCGRCCRRGCRRQEE</sequence>
<organism evidence="2 3">
    <name type="scientific">Triticum urartu</name>
    <name type="common">Red wild einkorn</name>
    <name type="synonym">Crithodium urartu</name>
    <dbReference type="NCBI Taxonomy" id="4572"/>
    <lineage>
        <taxon>Eukaryota</taxon>
        <taxon>Viridiplantae</taxon>
        <taxon>Streptophyta</taxon>
        <taxon>Embryophyta</taxon>
        <taxon>Tracheophyta</taxon>
        <taxon>Spermatophyta</taxon>
        <taxon>Magnoliopsida</taxon>
        <taxon>Liliopsida</taxon>
        <taxon>Poales</taxon>
        <taxon>Poaceae</taxon>
        <taxon>BOP clade</taxon>
        <taxon>Pooideae</taxon>
        <taxon>Triticodae</taxon>
        <taxon>Triticeae</taxon>
        <taxon>Triticinae</taxon>
        <taxon>Triticum</taxon>
    </lineage>
</organism>
<reference evidence="2" key="3">
    <citation type="submission" date="2022-06" db="UniProtKB">
        <authorList>
            <consortium name="EnsemblPlants"/>
        </authorList>
    </citation>
    <scope>IDENTIFICATION</scope>
</reference>
<reference evidence="3" key="1">
    <citation type="journal article" date="2013" name="Nature">
        <title>Draft genome of the wheat A-genome progenitor Triticum urartu.</title>
        <authorList>
            <person name="Ling H.Q."/>
            <person name="Zhao S."/>
            <person name="Liu D."/>
            <person name="Wang J."/>
            <person name="Sun H."/>
            <person name="Zhang C."/>
            <person name="Fan H."/>
            <person name="Li D."/>
            <person name="Dong L."/>
            <person name="Tao Y."/>
            <person name="Gao C."/>
            <person name="Wu H."/>
            <person name="Li Y."/>
            <person name="Cui Y."/>
            <person name="Guo X."/>
            <person name="Zheng S."/>
            <person name="Wang B."/>
            <person name="Yu K."/>
            <person name="Liang Q."/>
            <person name="Yang W."/>
            <person name="Lou X."/>
            <person name="Chen J."/>
            <person name="Feng M."/>
            <person name="Jian J."/>
            <person name="Zhang X."/>
            <person name="Luo G."/>
            <person name="Jiang Y."/>
            <person name="Liu J."/>
            <person name="Wang Z."/>
            <person name="Sha Y."/>
            <person name="Zhang B."/>
            <person name="Wu H."/>
            <person name="Tang D."/>
            <person name="Shen Q."/>
            <person name="Xue P."/>
            <person name="Zou S."/>
            <person name="Wang X."/>
            <person name="Liu X."/>
            <person name="Wang F."/>
            <person name="Yang Y."/>
            <person name="An X."/>
            <person name="Dong Z."/>
            <person name="Zhang K."/>
            <person name="Zhang X."/>
            <person name="Luo M.C."/>
            <person name="Dvorak J."/>
            <person name="Tong Y."/>
            <person name="Wang J."/>
            <person name="Yang H."/>
            <person name="Li Z."/>
            <person name="Wang D."/>
            <person name="Zhang A."/>
            <person name="Wang J."/>
        </authorList>
    </citation>
    <scope>NUCLEOTIDE SEQUENCE</scope>
    <source>
        <strain evidence="3">cv. G1812</strain>
    </source>
</reference>
<feature type="region of interest" description="Disordered" evidence="1">
    <location>
        <begin position="64"/>
        <end position="91"/>
    </location>
</feature>
<evidence type="ECO:0000256" key="1">
    <source>
        <dbReference type="SAM" id="MobiDB-lite"/>
    </source>
</evidence>